<dbReference type="GO" id="GO:0005506">
    <property type="term" value="F:iron ion binding"/>
    <property type="evidence" value="ECO:0007669"/>
    <property type="project" value="InterPro"/>
</dbReference>
<dbReference type="HOGENOM" id="CLU_106713_4_0_4"/>
<keyword evidence="10" id="KW-1185">Reference proteome</keyword>
<evidence type="ECO:0000256" key="6">
    <source>
        <dbReference type="PIRSR" id="PIRSR000027-1"/>
    </source>
</evidence>
<evidence type="ECO:0000256" key="8">
    <source>
        <dbReference type="SAM" id="SignalP"/>
    </source>
</evidence>
<dbReference type="Pfam" id="PF01322">
    <property type="entry name" value="Cytochrom_C_2"/>
    <property type="match status" value="1"/>
</dbReference>
<evidence type="ECO:0000256" key="5">
    <source>
        <dbReference type="ARBA" id="ARBA00023004"/>
    </source>
</evidence>
<dbReference type="GO" id="GO:0022900">
    <property type="term" value="P:electron transport chain"/>
    <property type="evidence" value="ECO:0007669"/>
    <property type="project" value="InterPro"/>
</dbReference>
<dbReference type="PIRSF" id="PIRSF000027">
    <property type="entry name" value="Cytc_c_prime"/>
    <property type="match status" value="1"/>
</dbReference>
<organism evidence="9 10">
    <name type="scientific">Ramlibacter tataouinensis (strain ATCC BAA-407 / DSM 14655 / LMG 21543 / TTB310)</name>
    <dbReference type="NCBI Taxonomy" id="365046"/>
    <lineage>
        <taxon>Bacteria</taxon>
        <taxon>Pseudomonadati</taxon>
        <taxon>Pseudomonadota</taxon>
        <taxon>Betaproteobacteria</taxon>
        <taxon>Burkholderiales</taxon>
        <taxon>Comamonadaceae</taxon>
        <taxon>Ramlibacter</taxon>
    </lineage>
</organism>
<dbReference type="PATRIC" id="fig|365046.3.peg.348"/>
<proteinExistence type="predicted"/>
<reference evidence="9 10" key="2">
    <citation type="journal article" date="2011" name="PLoS ONE">
        <title>The Cyst-Dividing Bacterium Ramlibacter tataouinensis TTB310 Genome Reveals a Well-Stocked Toolbox for Adaptation to a Desert Environment.</title>
        <authorList>
            <person name="De Luca G."/>
            <person name="Barakat M."/>
            <person name="Ortet P."/>
            <person name="Fochesato S."/>
            <person name="Jourlin-Castelli C."/>
            <person name="Ansaldi M."/>
            <person name="Py B."/>
            <person name="Fichant G."/>
            <person name="Coutinho P.M."/>
            <person name="Voulhoux R."/>
            <person name="Bastien O."/>
            <person name="Marechal E."/>
            <person name="Henrissat B."/>
            <person name="Quentin Y."/>
            <person name="Noirot P."/>
            <person name="Filloux A."/>
            <person name="Mejean V."/>
            <person name="Dubow M.S."/>
            <person name="Barras F."/>
            <person name="Barbe V."/>
            <person name="Weissenbach J."/>
            <person name="Mihalcescu I."/>
            <person name="Vermeglio A."/>
            <person name="Achouak W."/>
            <person name="Heulin T."/>
        </authorList>
    </citation>
    <scope>NUCLEOTIDE SEQUENCE [LARGE SCALE GENOMIC DNA]</scope>
    <source>
        <strain evidence="10">ATCC BAA-407 / DSM 14655 / LMG 21543 / TTB310</strain>
    </source>
</reference>
<dbReference type="InterPro" id="IPR002321">
    <property type="entry name" value="Cyt_c_II"/>
</dbReference>
<dbReference type="PROSITE" id="PS51009">
    <property type="entry name" value="CYTCII"/>
    <property type="match status" value="1"/>
</dbReference>
<evidence type="ECO:0000313" key="10">
    <source>
        <dbReference type="Proteomes" id="UP000008385"/>
    </source>
</evidence>
<dbReference type="OrthoDB" id="5520910at2"/>
<evidence type="ECO:0000256" key="4">
    <source>
        <dbReference type="ARBA" id="ARBA00022982"/>
    </source>
</evidence>
<dbReference type="GO" id="GO:0009055">
    <property type="term" value="F:electron transfer activity"/>
    <property type="evidence" value="ECO:0007669"/>
    <property type="project" value="InterPro"/>
</dbReference>
<evidence type="ECO:0000256" key="2">
    <source>
        <dbReference type="ARBA" id="ARBA00022617"/>
    </source>
</evidence>
<reference evidence="10" key="1">
    <citation type="submission" date="2006-01" db="EMBL/GenBank/DDBJ databases">
        <title>Genome of the cyst-dividing bacterium Ramlibacter tataouinensis.</title>
        <authorList>
            <person name="Barakat M."/>
            <person name="Ortet P."/>
            <person name="De Luca G."/>
            <person name="Jourlin-Castelli C."/>
            <person name="Ansaldi M."/>
            <person name="Py B."/>
            <person name="Fichant G."/>
            <person name="Coutinho P."/>
            <person name="Voulhoux R."/>
            <person name="Bastien O."/>
            <person name="Roy S."/>
            <person name="Marechal E."/>
            <person name="Henrissat B."/>
            <person name="Quentin Y."/>
            <person name="Noirot P."/>
            <person name="Filloux A."/>
            <person name="Mejean V."/>
            <person name="DuBow M."/>
            <person name="Barras F."/>
            <person name="Heulin T."/>
        </authorList>
    </citation>
    <scope>NUCLEOTIDE SEQUENCE [LARGE SCALE GENOMIC DNA]</scope>
    <source>
        <strain evidence="10">ATCC BAA-407 / DSM 14655 / LMG 21543 / TTB310</strain>
    </source>
</reference>
<dbReference type="Gene3D" id="1.20.120.10">
    <property type="entry name" value="Cytochrome c/b562"/>
    <property type="match status" value="1"/>
</dbReference>
<keyword evidence="8" id="KW-0732">Signal</keyword>
<dbReference type="InterPro" id="IPR010980">
    <property type="entry name" value="Cyt_c/b562"/>
</dbReference>
<keyword evidence="4" id="KW-0249">Electron transport</keyword>
<dbReference type="SUPFAM" id="SSF47175">
    <property type="entry name" value="Cytochromes"/>
    <property type="match status" value="1"/>
</dbReference>
<dbReference type="RefSeq" id="WP_013899642.1">
    <property type="nucleotide sequence ID" value="NC_015677.1"/>
</dbReference>
<evidence type="ECO:0000313" key="9">
    <source>
        <dbReference type="EMBL" id="AEG91409.1"/>
    </source>
</evidence>
<dbReference type="Proteomes" id="UP000008385">
    <property type="component" value="Chromosome"/>
</dbReference>
<name>F5Y599_RAMTT</name>
<dbReference type="KEGG" id="rta:Rta_03390"/>
<keyword evidence="5 6" id="KW-0408">Iron</keyword>
<keyword evidence="3 6" id="KW-0479">Metal-binding</keyword>
<feature type="signal peptide" evidence="8">
    <location>
        <begin position="1"/>
        <end position="22"/>
    </location>
</feature>
<feature type="binding site" description="axial binding residue" evidence="6">
    <location>
        <position position="145"/>
    </location>
    <ligand>
        <name>heme c</name>
        <dbReference type="ChEBI" id="CHEBI:61717"/>
    </ligand>
    <ligandPart>
        <name>Fe</name>
        <dbReference type="ChEBI" id="CHEBI:18248"/>
    </ligandPart>
</feature>
<keyword evidence="2 7" id="KW-0349">Heme</keyword>
<protein>
    <submittedName>
        <fullName evidence="9">Candidate Cytochrome c</fullName>
    </submittedName>
</protein>
<dbReference type="GO" id="GO:0020037">
    <property type="term" value="F:heme binding"/>
    <property type="evidence" value="ECO:0007669"/>
    <property type="project" value="InterPro"/>
</dbReference>
<evidence type="ECO:0000256" key="1">
    <source>
        <dbReference type="ARBA" id="ARBA00022448"/>
    </source>
</evidence>
<accession>F5Y599</accession>
<feature type="chain" id="PRO_5003329361" evidence="8">
    <location>
        <begin position="23"/>
        <end position="151"/>
    </location>
</feature>
<sequence>MKAIASLVAAAAAALLALPASAQNFQKPEDAIKYRRGAFSVLGPHFAALGAMVNGRAPFDAKAAARHGEVLAVVSTLPWTAFGPGTDKGDTKAKPEIWTEQAKFKEGADKMQAEMAKLVAATKTGNLDSIKASFGPAAGTCKACHDAYRGS</sequence>
<evidence type="ECO:0000256" key="7">
    <source>
        <dbReference type="PIRSR" id="PIRSR000027-2"/>
    </source>
</evidence>
<keyword evidence="1" id="KW-0813">Transport</keyword>
<feature type="binding site" description="covalent" evidence="7">
    <location>
        <position position="141"/>
    </location>
    <ligand>
        <name>heme c</name>
        <dbReference type="ChEBI" id="CHEBI:61717"/>
    </ligand>
</feature>
<dbReference type="InterPro" id="IPR012127">
    <property type="entry name" value="Cyt_c_prime"/>
</dbReference>
<comment type="PTM">
    <text evidence="7">Binds 1 heme group per subunit.</text>
</comment>
<evidence type="ECO:0000256" key="3">
    <source>
        <dbReference type="ARBA" id="ARBA00022723"/>
    </source>
</evidence>
<dbReference type="STRING" id="365046.Rta_03390"/>
<feature type="binding site" description="covalent" evidence="7">
    <location>
        <position position="144"/>
    </location>
    <ligand>
        <name>heme c</name>
        <dbReference type="ChEBI" id="CHEBI:61717"/>
    </ligand>
</feature>
<dbReference type="eggNOG" id="COG3909">
    <property type="taxonomic scope" value="Bacteria"/>
</dbReference>
<gene>
    <name evidence="9" type="ordered locus">Rta_03390</name>
</gene>
<dbReference type="GO" id="GO:0042597">
    <property type="term" value="C:periplasmic space"/>
    <property type="evidence" value="ECO:0007669"/>
    <property type="project" value="InterPro"/>
</dbReference>
<dbReference type="EMBL" id="CP000245">
    <property type="protein sequence ID" value="AEG91409.1"/>
    <property type="molecule type" value="Genomic_DNA"/>
</dbReference>
<dbReference type="AlphaFoldDB" id="F5Y599"/>